<comment type="caution">
    <text evidence="2">The sequence shown here is derived from an EMBL/GenBank/DDBJ whole genome shotgun (WGS) entry which is preliminary data.</text>
</comment>
<evidence type="ECO:0000313" key="3">
    <source>
        <dbReference type="Proteomes" id="UP001487740"/>
    </source>
</evidence>
<accession>A0AAW0SR22</accession>
<evidence type="ECO:0000256" key="1">
    <source>
        <dbReference type="SAM" id="Phobius"/>
    </source>
</evidence>
<organism evidence="2 3">
    <name type="scientific">Scylla paramamosain</name>
    <name type="common">Mud crab</name>
    <dbReference type="NCBI Taxonomy" id="85552"/>
    <lineage>
        <taxon>Eukaryota</taxon>
        <taxon>Metazoa</taxon>
        <taxon>Ecdysozoa</taxon>
        <taxon>Arthropoda</taxon>
        <taxon>Crustacea</taxon>
        <taxon>Multicrustacea</taxon>
        <taxon>Malacostraca</taxon>
        <taxon>Eumalacostraca</taxon>
        <taxon>Eucarida</taxon>
        <taxon>Decapoda</taxon>
        <taxon>Pleocyemata</taxon>
        <taxon>Brachyura</taxon>
        <taxon>Eubrachyura</taxon>
        <taxon>Portunoidea</taxon>
        <taxon>Portunidae</taxon>
        <taxon>Portuninae</taxon>
        <taxon>Scylla</taxon>
    </lineage>
</organism>
<name>A0AAW0SR22_SCYPA</name>
<dbReference type="EMBL" id="JARAKH010000047">
    <property type="protein sequence ID" value="KAK8377414.1"/>
    <property type="molecule type" value="Genomic_DNA"/>
</dbReference>
<feature type="transmembrane region" description="Helical" evidence="1">
    <location>
        <begin position="111"/>
        <end position="134"/>
    </location>
</feature>
<protein>
    <submittedName>
        <fullName evidence="2">Uncharacterized protein</fullName>
    </submittedName>
</protein>
<proteinExistence type="predicted"/>
<sequence>MINDFDNGFMVDWDTETPAPWWMRVNLHLRNMEELTVAIGEGRTDVSHARLLDEEAAAMDDLVDDGADDPCLVTEGEVDYELYQSVQSSLKNSSDLVDELIADAKADKVELIVTLVLLSVFFVVVLTGLIIALIRPWAKRSGLKPNRSQKAEGNAVAKDEGRTFPDAIFVQHSHVNMDPYSQHDSKI</sequence>
<reference evidence="2 3" key="1">
    <citation type="submission" date="2023-03" db="EMBL/GenBank/DDBJ databases">
        <title>High-quality genome of Scylla paramamosain provides insights in environmental adaptation.</title>
        <authorList>
            <person name="Zhang L."/>
        </authorList>
    </citation>
    <scope>NUCLEOTIDE SEQUENCE [LARGE SCALE GENOMIC DNA]</scope>
    <source>
        <strain evidence="2">LZ_2023a</strain>
        <tissue evidence="2">Muscle</tissue>
    </source>
</reference>
<keyword evidence="1" id="KW-1133">Transmembrane helix</keyword>
<dbReference type="AlphaFoldDB" id="A0AAW0SR22"/>
<keyword evidence="1" id="KW-0812">Transmembrane</keyword>
<keyword evidence="1" id="KW-0472">Membrane</keyword>
<keyword evidence="3" id="KW-1185">Reference proteome</keyword>
<evidence type="ECO:0000313" key="2">
    <source>
        <dbReference type="EMBL" id="KAK8377414.1"/>
    </source>
</evidence>
<gene>
    <name evidence="2" type="ORF">O3P69_013802</name>
</gene>
<dbReference type="Proteomes" id="UP001487740">
    <property type="component" value="Unassembled WGS sequence"/>
</dbReference>